<dbReference type="EMBL" id="CM046109">
    <property type="protein sequence ID" value="KAI8442415.1"/>
    <property type="molecule type" value="Genomic_DNA"/>
</dbReference>
<comment type="caution">
    <text evidence="1">The sequence shown here is derived from an EMBL/GenBank/DDBJ whole genome shotgun (WGS) entry which is preliminary data.</text>
</comment>
<accession>A0ACC0L1N3</accession>
<reference evidence="1 2" key="1">
    <citation type="journal article" date="2022" name="Genome Biol. Evol.">
        <title>The Spruce Budworm Genome: Reconstructing the Evolutionary History of Antifreeze Proteins.</title>
        <authorList>
            <person name="Beliveau C."/>
            <person name="Gagne P."/>
            <person name="Picq S."/>
            <person name="Vernygora O."/>
            <person name="Keeling C.I."/>
            <person name="Pinkney K."/>
            <person name="Doucet D."/>
            <person name="Wen F."/>
            <person name="Johnston J.S."/>
            <person name="Maaroufi H."/>
            <person name="Boyle B."/>
            <person name="Laroche J."/>
            <person name="Dewar K."/>
            <person name="Juretic N."/>
            <person name="Blackburn G."/>
            <person name="Nisole A."/>
            <person name="Brunet B."/>
            <person name="Brandao M."/>
            <person name="Lumley L."/>
            <person name="Duan J."/>
            <person name="Quan G."/>
            <person name="Lucarotti C.J."/>
            <person name="Roe A.D."/>
            <person name="Sperling F.A.H."/>
            <person name="Levesque R.C."/>
            <person name="Cusson M."/>
        </authorList>
    </citation>
    <scope>NUCLEOTIDE SEQUENCE [LARGE SCALE GENOMIC DNA]</scope>
    <source>
        <strain evidence="1">Glfc:IPQL:Cfum</strain>
    </source>
</reference>
<name>A0ACC0L1N3_CHOFU</name>
<organism evidence="1 2">
    <name type="scientific">Choristoneura fumiferana</name>
    <name type="common">Spruce budworm moth</name>
    <name type="synonym">Archips fumiferana</name>
    <dbReference type="NCBI Taxonomy" id="7141"/>
    <lineage>
        <taxon>Eukaryota</taxon>
        <taxon>Metazoa</taxon>
        <taxon>Ecdysozoa</taxon>
        <taxon>Arthropoda</taxon>
        <taxon>Hexapoda</taxon>
        <taxon>Insecta</taxon>
        <taxon>Pterygota</taxon>
        <taxon>Neoptera</taxon>
        <taxon>Endopterygota</taxon>
        <taxon>Lepidoptera</taxon>
        <taxon>Glossata</taxon>
        <taxon>Ditrysia</taxon>
        <taxon>Tortricoidea</taxon>
        <taxon>Tortricidae</taxon>
        <taxon>Tortricinae</taxon>
        <taxon>Choristoneura</taxon>
    </lineage>
</organism>
<evidence type="ECO:0000313" key="2">
    <source>
        <dbReference type="Proteomes" id="UP001064048"/>
    </source>
</evidence>
<proteinExistence type="predicted"/>
<keyword evidence="2" id="KW-1185">Reference proteome</keyword>
<gene>
    <name evidence="1" type="ORF">MSG28_005929</name>
</gene>
<protein>
    <submittedName>
        <fullName evidence="1">Uncharacterized protein</fullName>
    </submittedName>
</protein>
<dbReference type="Proteomes" id="UP001064048">
    <property type="component" value="Chromosome 9"/>
</dbReference>
<sequence length="143" mass="16304">MMDSWGVSHKLKINRYVEINRICELKFEGVVSEKESLYKRRNTSIMNANAKRNVGRSYQSETKGNPGNEKSVLIIKIKGVIIDLESDTNSDAQTEHSTITRTESKRRAKSSVIPRPIPSKRPSIYDLCTPENKLYHEDPKKGP</sequence>
<evidence type="ECO:0000313" key="1">
    <source>
        <dbReference type="EMBL" id="KAI8442415.1"/>
    </source>
</evidence>